<dbReference type="STRING" id="1484693.RS694_17710"/>
<protein>
    <recommendedName>
        <fullName evidence="5">Glutamate-1-semialdehyde aminotransferase</fullName>
    </recommendedName>
</protein>
<dbReference type="KEGG" id="rsb:RS694_17710"/>
<dbReference type="eggNOG" id="COG0001">
    <property type="taxonomic scope" value="Bacteria"/>
</dbReference>
<dbReference type="CDD" id="cd00610">
    <property type="entry name" value="OAT_like"/>
    <property type="match status" value="1"/>
</dbReference>
<dbReference type="GO" id="GO:0030170">
    <property type="term" value="F:pyridoxal phosphate binding"/>
    <property type="evidence" value="ECO:0007669"/>
    <property type="project" value="InterPro"/>
</dbReference>
<gene>
    <name evidence="3" type="ORF">RS694_17710</name>
</gene>
<dbReference type="PANTHER" id="PTHR43713">
    <property type="entry name" value="GLUTAMATE-1-SEMIALDEHYDE 2,1-AMINOMUTASE"/>
    <property type="match status" value="1"/>
</dbReference>
<dbReference type="Gene3D" id="3.90.1150.10">
    <property type="entry name" value="Aspartate Aminotransferase, domain 1"/>
    <property type="match status" value="1"/>
</dbReference>
<dbReference type="InterPro" id="IPR003329">
    <property type="entry name" value="Cytidylyl_trans"/>
</dbReference>
<dbReference type="InterPro" id="IPR015422">
    <property type="entry name" value="PyrdxlP-dep_Trfase_small"/>
</dbReference>
<dbReference type="InterPro" id="IPR015424">
    <property type="entry name" value="PyrdxlP-dep_Trfase"/>
</dbReference>
<dbReference type="Proteomes" id="UP000186110">
    <property type="component" value="Chromosome"/>
</dbReference>
<evidence type="ECO:0000313" key="4">
    <source>
        <dbReference type="Proteomes" id="UP000186110"/>
    </source>
</evidence>
<organism evidence="3 4">
    <name type="scientific">Rhodoferax saidenbachensis</name>
    <dbReference type="NCBI Taxonomy" id="1484693"/>
    <lineage>
        <taxon>Bacteria</taxon>
        <taxon>Pseudomonadati</taxon>
        <taxon>Pseudomonadota</taxon>
        <taxon>Betaproteobacteria</taxon>
        <taxon>Burkholderiales</taxon>
        <taxon>Comamonadaceae</taxon>
        <taxon>Rhodoferax</taxon>
    </lineage>
</organism>
<sequence>MAQRILAILQARTSSTRLPNKVLMPIIGRPMLALQLERLKRCTTFSAMVVATSTDPSDDALAELCAREGVDCFRGSLTDVLDRFVCAARPYAPDIVVRLTGDCPLADWALIDEIVTRFVASDLDYLSNCEPASYPDGLDVEVARFAALEASWREAVLPSHREHVTPFIRRQSDRFRVGNHVSGETDRSGMRWTVDEPEDFEFVKQVYERLYPRNPAFSTRDVLALLAAEPALMQINTRFERNEGSKKSLAADKQFLEKYPMTERYKNSEAFLDRALKVIPLGSQTFSKSKTALPFGVSPYFVDRAKGSRMWDIDGNEYVDFVSALCCVTLGYCDPDVDVAVRQQMDSGVTFSLPHRLEAEVAELLVELIPCAEQVRFAKNGTDATSGAIRVARAYTGRNRVAVCGYHGWQDWYIGSTARDLGVPLAVKELTQTFAYNDIASLQRLLDAHPDEFAAVILEPMNSTWPKDGFLEKVQTAAHQHGALLVFDETITGFRYTIGGAQQEFGVTPDLATFGKGIANGYPLSALVGQAEYMTVVEDIFFSGTFGGETLSLAAAKAVLHKLKREPVLETLKLRGQKVIDGVNQLIADLDMAHVIGISGHPSWSFLAFKAAAGVSAVEIKTLFIQEVFKRGVYTLGTHNLSYAHSDADIDQLLACYREVFGMIARAVSEGTLRTLLECEPLAPLFKVR</sequence>
<comment type="cofactor">
    <cofactor evidence="1">
        <name>pyridoxal 5'-phosphate</name>
        <dbReference type="ChEBI" id="CHEBI:597326"/>
    </cofactor>
</comment>
<evidence type="ECO:0000313" key="3">
    <source>
        <dbReference type="EMBL" id="APW44959.1"/>
    </source>
</evidence>
<dbReference type="Gene3D" id="3.90.550.10">
    <property type="entry name" value="Spore Coat Polysaccharide Biosynthesis Protein SpsA, Chain A"/>
    <property type="match status" value="1"/>
</dbReference>
<evidence type="ECO:0000256" key="2">
    <source>
        <dbReference type="ARBA" id="ARBA00022898"/>
    </source>
</evidence>
<dbReference type="Pfam" id="PF02348">
    <property type="entry name" value="CTP_transf_3"/>
    <property type="match status" value="1"/>
</dbReference>
<dbReference type="InterPro" id="IPR029044">
    <property type="entry name" value="Nucleotide-diphossugar_trans"/>
</dbReference>
<keyword evidence="4" id="KW-1185">Reference proteome</keyword>
<dbReference type="CDD" id="cd02518">
    <property type="entry name" value="GT2_SpsF"/>
    <property type="match status" value="1"/>
</dbReference>
<dbReference type="InterPro" id="IPR005814">
    <property type="entry name" value="Aminotrans_3"/>
</dbReference>
<dbReference type="GO" id="GO:0008483">
    <property type="term" value="F:transaminase activity"/>
    <property type="evidence" value="ECO:0007669"/>
    <property type="project" value="InterPro"/>
</dbReference>
<proteinExistence type="predicted"/>
<reference evidence="3 4" key="1">
    <citation type="submission" date="2017-01" db="EMBL/GenBank/DDBJ databases">
        <authorList>
            <person name="Mah S.A."/>
            <person name="Swanson W.J."/>
            <person name="Moy G.W."/>
            <person name="Vacquier V.D."/>
        </authorList>
    </citation>
    <scope>NUCLEOTIDE SEQUENCE [LARGE SCALE GENOMIC DNA]</scope>
    <source>
        <strain evidence="3 4">DSM 22694</strain>
    </source>
</reference>
<dbReference type="eggNOG" id="COG1861">
    <property type="taxonomic scope" value="Bacteria"/>
</dbReference>
<dbReference type="Gene3D" id="3.40.640.10">
    <property type="entry name" value="Type I PLP-dependent aspartate aminotransferase-like (Major domain)"/>
    <property type="match status" value="1"/>
</dbReference>
<dbReference type="SUPFAM" id="SSF53383">
    <property type="entry name" value="PLP-dependent transferases"/>
    <property type="match status" value="1"/>
</dbReference>
<keyword evidence="2" id="KW-0663">Pyridoxal phosphate</keyword>
<dbReference type="AlphaFoldDB" id="A0A1P8KG31"/>
<dbReference type="EMBL" id="CP019239">
    <property type="protein sequence ID" value="APW44959.1"/>
    <property type="molecule type" value="Genomic_DNA"/>
</dbReference>
<dbReference type="InterPro" id="IPR015421">
    <property type="entry name" value="PyrdxlP-dep_Trfase_major"/>
</dbReference>
<dbReference type="SUPFAM" id="SSF53448">
    <property type="entry name" value="Nucleotide-diphospho-sugar transferases"/>
    <property type="match status" value="1"/>
</dbReference>
<evidence type="ECO:0008006" key="5">
    <source>
        <dbReference type="Google" id="ProtNLM"/>
    </source>
</evidence>
<name>A0A1P8KG31_9BURK</name>
<evidence type="ECO:0000256" key="1">
    <source>
        <dbReference type="ARBA" id="ARBA00001933"/>
    </source>
</evidence>
<accession>A0A1P8KG31</accession>
<dbReference type="RefSeq" id="WP_076070074.1">
    <property type="nucleotide sequence ID" value="NZ_CP019239.1"/>
</dbReference>
<dbReference type="Pfam" id="PF00202">
    <property type="entry name" value="Aminotran_3"/>
    <property type="match status" value="1"/>
</dbReference>
<dbReference type="PANTHER" id="PTHR43713:SF3">
    <property type="entry name" value="GLUTAMATE-1-SEMIALDEHYDE 2,1-AMINOMUTASE 1, CHLOROPLASTIC-RELATED"/>
    <property type="match status" value="1"/>
</dbReference>